<gene>
    <name evidence="1" type="ordered locus">Adeg_1444</name>
</gene>
<sequence length="58" mass="6714">MDYHIKGLQVKELKRKYIAEHGITARQFNSLLKNLTARLASVRESLSFREQDLLGRIG</sequence>
<dbReference type="Proteomes" id="UP000002620">
    <property type="component" value="Chromosome"/>
</dbReference>
<proteinExistence type="predicted"/>
<dbReference type="eggNOG" id="COG0675">
    <property type="taxonomic scope" value="Bacteria"/>
</dbReference>
<evidence type="ECO:0000313" key="1">
    <source>
        <dbReference type="EMBL" id="ACX52541.1"/>
    </source>
</evidence>
<dbReference type="EMBL" id="CP001785">
    <property type="protein sequence ID" value="ACX52541.1"/>
    <property type="molecule type" value="Genomic_DNA"/>
</dbReference>
<dbReference type="STRING" id="429009.Adeg_1444"/>
<evidence type="ECO:0000313" key="2">
    <source>
        <dbReference type="Proteomes" id="UP000002620"/>
    </source>
</evidence>
<dbReference type="KEGG" id="adg:Adeg_1444"/>
<dbReference type="RefSeq" id="WP_015739418.1">
    <property type="nucleotide sequence ID" value="NC_013385.1"/>
</dbReference>
<name>C9R8B2_AMMDK</name>
<organism evidence="1 2">
    <name type="scientific">Ammonifex degensii (strain DSM 10501 / KC4)</name>
    <dbReference type="NCBI Taxonomy" id="429009"/>
    <lineage>
        <taxon>Bacteria</taxon>
        <taxon>Bacillati</taxon>
        <taxon>Bacillota</taxon>
        <taxon>Clostridia</taxon>
        <taxon>Thermoanaerobacterales</taxon>
        <taxon>Thermoanaerobacteraceae</taxon>
        <taxon>Ammonifex</taxon>
    </lineage>
</organism>
<keyword evidence="2" id="KW-1185">Reference proteome</keyword>
<dbReference type="HOGENOM" id="CLU_2969126_0_0_9"/>
<protein>
    <submittedName>
        <fullName evidence="1">Uncharacterized protein</fullName>
    </submittedName>
</protein>
<reference evidence="1 2" key="1">
    <citation type="submission" date="2009-10" db="EMBL/GenBank/DDBJ databases">
        <title>Complete sequence of chromosome of Ammonifex degensii KC4.</title>
        <authorList>
            <consortium name="US DOE Joint Genome Institute"/>
            <person name="Kerfeld C."/>
            <person name="Goodner B."/>
            <person name="Huber H."/>
            <person name="Stetter K."/>
            <person name="Lucas S."/>
            <person name="Copeland A."/>
            <person name="Lapidus A."/>
            <person name="Glavina del Rio T."/>
            <person name="Dalin E."/>
            <person name="Tice H."/>
            <person name="Bruce D."/>
            <person name="Goodwin L."/>
            <person name="Pitluck S."/>
            <person name="Saunders E."/>
            <person name="Brettin T."/>
            <person name="Detter J.C."/>
            <person name="Han C."/>
            <person name="Larimer F."/>
            <person name="Land M."/>
            <person name="Hauser L."/>
            <person name="Kyrpides N."/>
            <person name="Ovchinnikova G."/>
            <person name="Richardson P."/>
        </authorList>
    </citation>
    <scope>NUCLEOTIDE SEQUENCE [LARGE SCALE GENOMIC DNA]</scope>
    <source>
        <strain evidence="2">DSM 10501 / KC4</strain>
    </source>
</reference>
<dbReference type="AlphaFoldDB" id="C9R8B2"/>
<accession>C9R8B2</accession>